<feature type="compositionally biased region" description="Basic and acidic residues" evidence="16">
    <location>
        <begin position="207"/>
        <end position="232"/>
    </location>
</feature>
<dbReference type="SUPFAM" id="SSF69065">
    <property type="entry name" value="RNase III domain-like"/>
    <property type="match status" value="1"/>
</dbReference>
<organism evidence="19 20">
    <name type="scientific">Geothermobacter ehrlichii</name>
    <dbReference type="NCBI Taxonomy" id="213224"/>
    <lineage>
        <taxon>Bacteria</taxon>
        <taxon>Pseudomonadati</taxon>
        <taxon>Thermodesulfobacteriota</taxon>
        <taxon>Desulfuromonadia</taxon>
        <taxon>Desulfuromonadales</taxon>
        <taxon>Geothermobacteraceae</taxon>
        <taxon>Geothermobacter</taxon>
    </lineage>
</organism>
<dbReference type="GO" id="GO:0003725">
    <property type="term" value="F:double-stranded RNA binding"/>
    <property type="evidence" value="ECO:0007669"/>
    <property type="project" value="TreeGrafter"/>
</dbReference>
<dbReference type="HAMAP" id="MF_00104">
    <property type="entry name" value="RNase_III"/>
    <property type="match status" value="1"/>
</dbReference>
<sequence length="232" mass="25876">MISDNLEGFQQRLGYVFRDEGLLVKALTHKSYANEHREEGAMDNERLEFLGDAVLDLAVSQIIFHRQPRLAEGEMTRVRAEVVSERSLAAVARRLGIGEHIRLGRGEELTGGREKDSLLADAVEAVLGAIFLDGGFDHADRAVRRWMAGQILEASKEKSGLDAKTRLQELLQAREGRLPRYVLKGTEGPDHARLYHVEVQFDGEPIGEGRGRTKKQAEQRAARQALEKLADA</sequence>
<keyword evidence="9 15" id="KW-0540">Nuclease</keyword>
<keyword evidence="20" id="KW-1185">Reference proteome</keyword>
<dbReference type="GO" id="GO:0046872">
    <property type="term" value="F:metal ion binding"/>
    <property type="evidence" value="ECO:0007669"/>
    <property type="project" value="UniProtKB-KW"/>
</dbReference>
<dbReference type="SMART" id="SM00535">
    <property type="entry name" value="RIBOc"/>
    <property type="match status" value="1"/>
</dbReference>
<evidence type="ECO:0000256" key="16">
    <source>
        <dbReference type="SAM" id="MobiDB-lite"/>
    </source>
</evidence>
<dbReference type="Gene3D" id="1.10.1520.10">
    <property type="entry name" value="Ribonuclease III domain"/>
    <property type="match status" value="1"/>
</dbReference>
<reference evidence="19 20" key="1">
    <citation type="submission" date="2019-07" db="EMBL/GenBank/DDBJ databases">
        <title>Genomic Encyclopedia of Type Strains, Phase IV (KMG-IV): sequencing the most valuable type-strain genomes for metagenomic binning, comparative biology and taxonomic classification.</title>
        <authorList>
            <person name="Goeker M."/>
        </authorList>
    </citation>
    <scope>NUCLEOTIDE SEQUENCE [LARGE SCALE GENOMIC DNA]</scope>
    <source>
        <strain evidence="19 20">SS015</strain>
    </source>
</reference>
<feature type="region of interest" description="Disordered" evidence="16">
    <location>
        <begin position="204"/>
        <end position="232"/>
    </location>
</feature>
<evidence type="ECO:0000259" key="18">
    <source>
        <dbReference type="PROSITE" id="PS50142"/>
    </source>
</evidence>
<dbReference type="Pfam" id="PF14622">
    <property type="entry name" value="Ribonucleas_3_3"/>
    <property type="match status" value="1"/>
</dbReference>
<evidence type="ECO:0000313" key="20">
    <source>
        <dbReference type="Proteomes" id="UP000324159"/>
    </source>
</evidence>
<gene>
    <name evidence="15" type="primary">rnc</name>
    <name evidence="19" type="ORF">EDC39_101283</name>
</gene>
<keyword evidence="15" id="KW-0699">rRNA-binding</keyword>
<dbReference type="PANTHER" id="PTHR11207:SF0">
    <property type="entry name" value="RIBONUCLEASE 3"/>
    <property type="match status" value="1"/>
</dbReference>
<keyword evidence="11 15" id="KW-0255">Endonuclease</keyword>
<dbReference type="InterPro" id="IPR011907">
    <property type="entry name" value="RNase_III"/>
</dbReference>
<protein>
    <recommendedName>
        <fullName evidence="15">Ribonuclease 3</fullName>
        <ecNumber evidence="15">3.1.26.3</ecNumber>
    </recommendedName>
    <alternativeName>
        <fullName evidence="15">Ribonuclease III</fullName>
        <shortName evidence="15">RNase III</shortName>
    </alternativeName>
</protein>
<comment type="caution">
    <text evidence="19">The sequence shown here is derived from an EMBL/GenBank/DDBJ whole genome shotgun (WGS) entry which is preliminary data.</text>
</comment>
<evidence type="ECO:0000256" key="10">
    <source>
        <dbReference type="ARBA" id="ARBA00022723"/>
    </source>
</evidence>
<feature type="binding site" evidence="15">
    <location>
        <position position="48"/>
    </location>
    <ligand>
        <name>Mg(2+)</name>
        <dbReference type="ChEBI" id="CHEBI:18420"/>
    </ligand>
</feature>
<dbReference type="SMART" id="SM00358">
    <property type="entry name" value="DSRM"/>
    <property type="match status" value="1"/>
</dbReference>
<evidence type="ECO:0000256" key="12">
    <source>
        <dbReference type="ARBA" id="ARBA00022801"/>
    </source>
</evidence>
<dbReference type="InterPro" id="IPR014720">
    <property type="entry name" value="dsRBD_dom"/>
</dbReference>
<dbReference type="InterPro" id="IPR000999">
    <property type="entry name" value="RNase_III_dom"/>
</dbReference>
<dbReference type="FunFam" id="3.30.160.20:FF:000003">
    <property type="entry name" value="Ribonuclease 3"/>
    <property type="match status" value="1"/>
</dbReference>
<feature type="binding site" evidence="15">
    <location>
        <position position="124"/>
    </location>
    <ligand>
        <name>Mg(2+)</name>
        <dbReference type="ChEBI" id="CHEBI:18420"/>
    </ligand>
</feature>
<keyword evidence="13 15" id="KW-0460">Magnesium</keyword>
<evidence type="ECO:0000256" key="3">
    <source>
        <dbReference type="ARBA" id="ARBA00010183"/>
    </source>
</evidence>
<keyword evidence="12 15" id="KW-0378">Hydrolase</keyword>
<evidence type="ECO:0000256" key="11">
    <source>
        <dbReference type="ARBA" id="ARBA00022759"/>
    </source>
</evidence>
<keyword evidence="7 15" id="KW-0507">mRNA processing</keyword>
<proteinExistence type="inferred from homology"/>
<comment type="subcellular location">
    <subcellularLocation>
        <location evidence="2 15">Cytoplasm</location>
    </subcellularLocation>
</comment>
<dbReference type="RefSeq" id="WP_246140150.1">
    <property type="nucleotide sequence ID" value="NZ_VNIB01000001.1"/>
</dbReference>
<dbReference type="GO" id="GO:0004525">
    <property type="term" value="F:ribonuclease III activity"/>
    <property type="evidence" value="ECO:0007669"/>
    <property type="project" value="UniProtKB-UniRule"/>
</dbReference>
<evidence type="ECO:0000256" key="6">
    <source>
        <dbReference type="ARBA" id="ARBA00022552"/>
    </source>
</evidence>
<dbReference type="PANTHER" id="PTHR11207">
    <property type="entry name" value="RIBONUCLEASE III"/>
    <property type="match status" value="1"/>
</dbReference>
<dbReference type="Proteomes" id="UP000324159">
    <property type="component" value="Unassembled WGS sequence"/>
</dbReference>
<keyword evidence="5 15" id="KW-0963">Cytoplasm</keyword>
<dbReference type="GO" id="GO:0010468">
    <property type="term" value="P:regulation of gene expression"/>
    <property type="evidence" value="ECO:0007669"/>
    <property type="project" value="TreeGrafter"/>
</dbReference>
<evidence type="ECO:0000256" key="5">
    <source>
        <dbReference type="ARBA" id="ARBA00022490"/>
    </source>
</evidence>
<comment type="subunit">
    <text evidence="4 15">Homodimer.</text>
</comment>
<evidence type="ECO:0000256" key="4">
    <source>
        <dbReference type="ARBA" id="ARBA00011738"/>
    </source>
</evidence>
<dbReference type="GO" id="GO:0008033">
    <property type="term" value="P:tRNA processing"/>
    <property type="evidence" value="ECO:0007669"/>
    <property type="project" value="UniProtKB-KW"/>
</dbReference>
<dbReference type="PROSITE" id="PS50142">
    <property type="entry name" value="RNASE_3_2"/>
    <property type="match status" value="1"/>
</dbReference>
<evidence type="ECO:0000256" key="15">
    <source>
        <dbReference type="HAMAP-Rule" id="MF_00104"/>
    </source>
</evidence>
<evidence type="ECO:0000256" key="8">
    <source>
        <dbReference type="ARBA" id="ARBA00022694"/>
    </source>
</evidence>
<evidence type="ECO:0000256" key="13">
    <source>
        <dbReference type="ARBA" id="ARBA00022842"/>
    </source>
</evidence>
<dbReference type="EMBL" id="VNIB01000001">
    <property type="protein sequence ID" value="TYP00123.1"/>
    <property type="molecule type" value="Genomic_DNA"/>
</dbReference>
<keyword evidence="14 15" id="KW-0694">RNA-binding</keyword>
<dbReference type="NCBIfam" id="TIGR02191">
    <property type="entry name" value="RNaseIII"/>
    <property type="match status" value="1"/>
</dbReference>
<comment type="similarity">
    <text evidence="3">Belongs to the ribonuclease III family.</text>
</comment>
<feature type="active site" evidence="15">
    <location>
        <position position="52"/>
    </location>
</feature>
<dbReference type="CDD" id="cd10845">
    <property type="entry name" value="DSRM_RNAse_III_family"/>
    <property type="match status" value="1"/>
</dbReference>
<evidence type="ECO:0000256" key="14">
    <source>
        <dbReference type="ARBA" id="ARBA00022884"/>
    </source>
</evidence>
<evidence type="ECO:0000259" key="17">
    <source>
        <dbReference type="PROSITE" id="PS50137"/>
    </source>
</evidence>
<dbReference type="InterPro" id="IPR036389">
    <property type="entry name" value="RNase_III_sf"/>
</dbReference>
<evidence type="ECO:0000256" key="7">
    <source>
        <dbReference type="ARBA" id="ARBA00022664"/>
    </source>
</evidence>
<dbReference type="EC" id="3.1.26.3" evidence="15"/>
<dbReference type="GO" id="GO:0042802">
    <property type="term" value="F:identical protein binding"/>
    <property type="evidence" value="ECO:0007669"/>
    <property type="project" value="UniProtKB-ARBA"/>
</dbReference>
<comment type="cofactor">
    <cofactor evidence="15">
        <name>Mg(2+)</name>
        <dbReference type="ChEBI" id="CHEBI:18420"/>
    </cofactor>
</comment>
<feature type="binding site" evidence="15">
    <location>
        <position position="121"/>
    </location>
    <ligand>
        <name>Mg(2+)</name>
        <dbReference type="ChEBI" id="CHEBI:18420"/>
    </ligand>
</feature>
<dbReference type="PROSITE" id="PS00517">
    <property type="entry name" value="RNASE_3_1"/>
    <property type="match status" value="1"/>
</dbReference>
<name>A0A5D3WMA3_9BACT</name>
<dbReference type="GO" id="GO:0005737">
    <property type="term" value="C:cytoplasm"/>
    <property type="evidence" value="ECO:0007669"/>
    <property type="project" value="UniProtKB-SubCell"/>
</dbReference>
<dbReference type="AlphaFoldDB" id="A0A5D3WMA3"/>
<dbReference type="SUPFAM" id="SSF54768">
    <property type="entry name" value="dsRNA-binding domain-like"/>
    <property type="match status" value="1"/>
</dbReference>
<dbReference type="Pfam" id="PF00035">
    <property type="entry name" value="dsrm"/>
    <property type="match status" value="1"/>
</dbReference>
<dbReference type="FunFam" id="1.10.1520.10:FF:000001">
    <property type="entry name" value="Ribonuclease 3"/>
    <property type="match status" value="1"/>
</dbReference>
<comment type="catalytic activity">
    <reaction evidence="1 15">
        <text>Endonucleolytic cleavage to 5'-phosphomonoester.</text>
        <dbReference type="EC" id="3.1.26.3"/>
    </reaction>
</comment>
<dbReference type="GO" id="GO:0006397">
    <property type="term" value="P:mRNA processing"/>
    <property type="evidence" value="ECO:0007669"/>
    <property type="project" value="UniProtKB-UniRule"/>
</dbReference>
<dbReference type="PROSITE" id="PS50137">
    <property type="entry name" value="DS_RBD"/>
    <property type="match status" value="1"/>
</dbReference>
<keyword evidence="10 15" id="KW-0479">Metal-binding</keyword>
<keyword evidence="8 15" id="KW-0819">tRNA processing</keyword>
<feature type="domain" description="RNase III" evidence="18">
    <location>
        <begin position="6"/>
        <end position="135"/>
    </location>
</feature>
<dbReference type="GO" id="GO:0006364">
    <property type="term" value="P:rRNA processing"/>
    <property type="evidence" value="ECO:0007669"/>
    <property type="project" value="UniProtKB-UniRule"/>
</dbReference>
<accession>A0A5D3WMA3</accession>
<dbReference type="CDD" id="cd00593">
    <property type="entry name" value="RIBOc"/>
    <property type="match status" value="1"/>
</dbReference>
<dbReference type="Gene3D" id="3.30.160.20">
    <property type="match status" value="1"/>
</dbReference>
<feature type="active site" evidence="15">
    <location>
        <position position="124"/>
    </location>
</feature>
<comment type="function">
    <text evidence="15">Digests double-stranded RNA. Involved in the processing of primary rRNA transcript to yield the immediate precursors to the large and small rRNAs (23S and 16S). Processes some mRNAs, and tRNAs when they are encoded in the rRNA operon. Processes pre-crRNA and tracrRNA of type II CRISPR loci if present in the organism.</text>
</comment>
<evidence type="ECO:0000313" key="19">
    <source>
        <dbReference type="EMBL" id="TYP00123.1"/>
    </source>
</evidence>
<dbReference type="GO" id="GO:0019843">
    <property type="term" value="F:rRNA binding"/>
    <property type="evidence" value="ECO:0007669"/>
    <property type="project" value="UniProtKB-KW"/>
</dbReference>
<evidence type="ECO:0000256" key="2">
    <source>
        <dbReference type="ARBA" id="ARBA00004496"/>
    </source>
</evidence>
<evidence type="ECO:0000256" key="9">
    <source>
        <dbReference type="ARBA" id="ARBA00022722"/>
    </source>
</evidence>
<keyword evidence="6 15" id="KW-0698">rRNA processing</keyword>
<evidence type="ECO:0000256" key="1">
    <source>
        <dbReference type="ARBA" id="ARBA00000109"/>
    </source>
</evidence>
<feature type="domain" description="DRBM" evidence="17">
    <location>
        <begin position="162"/>
        <end position="231"/>
    </location>
</feature>